<accession>A0A7X4GTP3</accession>
<gene>
    <name evidence="1" type="ORF">GTP45_21915</name>
</gene>
<evidence type="ECO:0000313" key="1">
    <source>
        <dbReference type="EMBL" id="MYM69476.1"/>
    </source>
</evidence>
<sequence length="202" mass="21966">MSINAVKSDIAAIASKLNFDPVKIPPHLAHMASMDAIHARLVENIEAIGGYSALAKKLTSHGAKVWQGKIERIGRYVLNTDDFVEMLKLFQDPVLIALLANGQKHAIIHLSPIPPSEYSAADLAWTLSSLSAEGILVCCRLREQRLDGEDSSDTEAEMVRLTKSSIVLLQQMRLVLKSKLEGVRGPDVSLPSVLAANTATKF</sequence>
<proteinExistence type="predicted"/>
<name>A0A7X4GTP3_9BURK</name>
<organism evidence="1 2">
    <name type="scientific">Duganella rivi</name>
    <dbReference type="NCBI Taxonomy" id="2666083"/>
    <lineage>
        <taxon>Bacteria</taxon>
        <taxon>Pseudomonadati</taxon>
        <taxon>Pseudomonadota</taxon>
        <taxon>Betaproteobacteria</taxon>
        <taxon>Burkholderiales</taxon>
        <taxon>Oxalobacteraceae</taxon>
        <taxon>Telluria group</taxon>
        <taxon>Duganella</taxon>
    </lineage>
</organism>
<evidence type="ECO:0000313" key="2">
    <source>
        <dbReference type="Proteomes" id="UP000450012"/>
    </source>
</evidence>
<dbReference type="EMBL" id="WWCK01000006">
    <property type="protein sequence ID" value="MYM69476.1"/>
    <property type="molecule type" value="Genomic_DNA"/>
</dbReference>
<protein>
    <submittedName>
        <fullName evidence="1">Uncharacterized protein</fullName>
    </submittedName>
</protein>
<dbReference type="RefSeq" id="WP_161015958.1">
    <property type="nucleotide sequence ID" value="NZ_WWCK01000006.1"/>
</dbReference>
<comment type="caution">
    <text evidence="1">The sequence shown here is derived from an EMBL/GenBank/DDBJ whole genome shotgun (WGS) entry which is preliminary data.</text>
</comment>
<keyword evidence="2" id="KW-1185">Reference proteome</keyword>
<dbReference type="Proteomes" id="UP000450012">
    <property type="component" value="Unassembled WGS sequence"/>
</dbReference>
<reference evidence="1 2" key="1">
    <citation type="submission" date="2019-12" db="EMBL/GenBank/DDBJ databases">
        <title>Novel species isolated from a subtropical stream in China.</title>
        <authorList>
            <person name="Lu H."/>
        </authorList>
    </citation>
    <scope>NUCLEOTIDE SEQUENCE [LARGE SCALE GENOMIC DNA]</scope>
    <source>
        <strain evidence="1 2">FT55W</strain>
    </source>
</reference>
<dbReference type="AlphaFoldDB" id="A0A7X4GTP3"/>